<dbReference type="GO" id="GO:0005886">
    <property type="term" value="C:plasma membrane"/>
    <property type="evidence" value="ECO:0007669"/>
    <property type="project" value="UniProtKB-SubCell"/>
</dbReference>
<evidence type="ECO:0000313" key="13">
    <source>
        <dbReference type="EMBL" id="GGR25464.1"/>
    </source>
</evidence>
<evidence type="ECO:0000256" key="8">
    <source>
        <dbReference type="ARBA" id="ARBA00022692"/>
    </source>
</evidence>
<evidence type="ECO:0000256" key="4">
    <source>
        <dbReference type="ARBA" id="ARBA00016461"/>
    </source>
</evidence>
<proteinExistence type="inferred from homology"/>
<evidence type="ECO:0000256" key="1">
    <source>
        <dbReference type="ARBA" id="ARBA00002442"/>
    </source>
</evidence>
<sequence>MDKFSGYVVWAYIVTFVVLFAYLGWLWWRLRQEQQALKREQEQA</sequence>
<name>A0A918CI37_9DEIO</name>
<feature type="transmembrane region" description="Helical" evidence="12">
    <location>
        <begin position="6"/>
        <end position="28"/>
    </location>
</feature>
<evidence type="ECO:0000256" key="5">
    <source>
        <dbReference type="ARBA" id="ARBA00022448"/>
    </source>
</evidence>
<evidence type="ECO:0000256" key="2">
    <source>
        <dbReference type="ARBA" id="ARBA00004377"/>
    </source>
</evidence>
<keyword evidence="6" id="KW-1003">Cell membrane</keyword>
<keyword evidence="14" id="KW-1185">Reference proteome</keyword>
<evidence type="ECO:0000256" key="12">
    <source>
        <dbReference type="SAM" id="Phobius"/>
    </source>
</evidence>
<dbReference type="Pfam" id="PF04995">
    <property type="entry name" value="CcmD"/>
    <property type="match status" value="1"/>
</dbReference>
<dbReference type="Proteomes" id="UP000603865">
    <property type="component" value="Unassembled WGS sequence"/>
</dbReference>
<dbReference type="GO" id="GO:0017004">
    <property type="term" value="P:cytochrome complex assembly"/>
    <property type="evidence" value="ECO:0007669"/>
    <property type="project" value="UniProtKB-KW"/>
</dbReference>
<evidence type="ECO:0000256" key="7">
    <source>
        <dbReference type="ARBA" id="ARBA00022519"/>
    </source>
</evidence>
<evidence type="ECO:0000256" key="9">
    <source>
        <dbReference type="ARBA" id="ARBA00022748"/>
    </source>
</evidence>
<evidence type="ECO:0000256" key="10">
    <source>
        <dbReference type="ARBA" id="ARBA00022989"/>
    </source>
</evidence>
<dbReference type="NCBIfam" id="TIGR03141">
    <property type="entry name" value="cytochro_ccmD"/>
    <property type="match status" value="1"/>
</dbReference>
<keyword evidence="7" id="KW-0997">Cell inner membrane</keyword>
<keyword evidence="10 12" id="KW-1133">Transmembrane helix</keyword>
<keyword evidence="5" id="KW-0813">Transport</keyword>
<keyword evidence="11 12" id="KW-0472">Membrane</keyword>
<evidence type="ECO:0000256" key="6">
    <source>
        <dbReference type="ARBA" id="ARBA00022475"/>
    </source>
</evidence>
<comment type="subcellular location">
    <subcellularLocation>
        <location evidence="2">Cell inner membrane</location>
        <topology evidence="2">Single-pass membrane protein</topology>
    </subcellularLocation>
</comment>
<comment type="similarity">
    <text evidence="3">Belongs to the CcmD/CycX/HelD family.</text>
</comment>
<keyword evidence="8 12" id="KW-0812">Transmembrane</keyword>
<evidence type="ECO:0000256" key="11">
    <source>
        <dbReference type="ARBA" id="ARBA00023136"/>
    </source>
</evidence>
<evidence type="ECO:0000256" key="3">
    <source>
        <dbReference type="ARBA" id="ARBA00008741"/>
    </source>
</evidence>
<keyword evidence="9" id="KW-0201">Cytochrome c-type biogenesis</keyword>
<gene>
    <name evidence="13" type="ORF">GCM10008957_41410</name>
</gene>
<comment type="function">
    <text evidence="1">Required for the export of heme to the periplasm for the biogenesis of c-type cytochromes.</text>
</comment>
<dbReference type="GO" id="GO:0015886">
    <property type="term" value="P:heme transport"/>
    <property type="evidence" value="ECO:0007669"/>
    <property type="project" value="InterPro"/>
</dbReference>
<protein>
    <recommendedName>
        <fullName evidence="4">Heme exporter protein D</fullName>
    </recommendedName>
</protein>
<reference evidence="13" key="2">
    <citation type="submission" date="2020-09" db="EMBL/GenBank/DDBJ databases">
        <authorList>
            <person name="Sun Q."/>
            <person name="Ohkuma M."/>
        </authorList>
    </citation>
    <scope>NUCLEOTIDE SEQUENCE</scope>
    <source>
        <strain evidence="13">JCM 31311</strain>
    </source>
</reference>
<dbReference type="AlphaFoldDB" id="A0A918CI37"/>
<dbReference type="RefSeq" id="WP_189092401.1">
    <property type="nucleotide sequence ID" value="NZ_BMQL01000035.1"/>
</dbReference>
<reference evidence="13" key="1">
    <citation type="journal article" date="2014" name="Int. J. Syst. Evol. Microbiol.">
        <title>Complete genome sequence of Corynebacterium casei LMG S-19264T (=DSM 44701T), isolated from a smear-ripened cheese.</title>
        <authorList>
            <consortium name="US DOE Joint Genome Institute (JGI-PGF)"/>
            <person name="Walter F."/>
            <person name="Albersmeier A."/>
            <person name="Kalinowski J."/>
            <person name="Ruckert C."/>
        </authorList>
    </citation>
    <scope>NUCLEOTIDE SEQUENCE</scope>
    <source>
        <strain evidence="13">JCM 31311</strain>
    </source>
</reference>
<accession>A0A918CI37</accession>
<comment type="caution">
    <text evidence="13">The sequence shown here is derived from an EMBL/GenBank/DDBJ whole genome shotgun (WGS) entry which is preliminary data.</text>
</comment>
<evidence type="ECO:0000313" key="14">
    <source>
        <dbReference type="Proteomes" id="UP000603865"/>
    </source>
</evidence>
<dbReference type="InterPro" id="IPR007078">
    <property type="entry name" value="Haem_export_protD_CcmD"/>
</dbReference>
<organism evidence="13 14">
    <name type="scientific">Deinococcus ruber</name>
    <dbReference type="NCBI Taxonomy" id="1848197"/>
    <lineage>
        <taxon>Bacteria</taxon>
        <taxon>Thermotogati</taxon>
        <taxon>Deinococcota</taxon>
        <taxon>Deinococci</taxon>
        <taxon>Deinococcales</taxon>
        <taxon>Deinococcaceae</taxon>
        <taxon>Deinococcus</taxon>
    </lineage>
</organism>
<dbReference type="EMBL" id="BMQL01000035">
    <property type="protein sequence ID" value="GGR25464.1"/>
    <property type="molecule type" value="Genomic_DNA"/>
</dbReference>